<dbReference type="RefSeq" id="WP_289269053.1">
    <property type="nucleotide sequence ID" value="NZ_OX365700.1"/>
</dbReference>
<dbReference type="EMBL" id="OX365700">
    <property type="protein sequence ID" value="CAI4032399.1"/>
    <property type="molecule type" value="Genomic_DNA"/>
</dbReference>
<dbReference type="Proteomes" id="UP001179121">
    <property type="component" value="Chromosome"/>
</dbReference>
<name>A0AA86N0G4_9BACT</name>
<evidence type="ECO:0000313" key="3">
    <source>
        <dbReference type="EMBL" id="CAI4032399.1"/>
    </source>
</evidence>
<feature type="region of interest" description="Disordered" evidence="1">
    <location>
        <begin position="39"/>
        <end position="58"/>
    </location>
</feature>
<dbReference type="AlphaFoldDB" id="A0AA86N0G4"/>
<evidence type="ECO:0000313" key="4">
    <source>
        <dbReference type="Proteomes" id="UP001179121"/>
    </source>
</evidence>
<gene>
    <name evidence="2" type="ORF">DNFV4_02749</name>
    <name evidence="3" type="ORF">DNFV4_02829</name>
</gene>
<feature type="compositionally biased region" description="Basic and acidic residues" evidence="1">
    <location>
        <begin position="39"/>
        <end position="52"/>
    </location>
</feature>
<dbReference type="KEGG" id="nti:DNFV4_02749"/>
<dbReference type="EMBL" id="OX365700">
    <property type="protein sequence ID" value="CAI4032319.1"/>
    <property type="molecule type" value="Genomic_DNA"/>
</dbReference>
<accession>A0AA86N0G4</accession>
<organism evidence="3 4">
    <name type="scientific">Nitrospira tepida</name>
    <dbReference type="NCBI Taxonomy" id="2973512"/>
    <lineage>
        <taxon>Bacteria</taxon>
        <taxon>Pseudomonadati</taxon>
        <taxon>Nitrospirota</taxon>
        <taxon>Nitrospiria</taxon>
        <taxon>Nitrospirales</taxon>
        <taxon>Nitrospiraceae</taxon>
        <taxon>Nitrospira</taxon>
    </lineage>
</organism>
<sequence>MDSLDVQFHRALLRQLKGICSIYQTWIDAKIEAAVRDERAARETREKVDSSRNDTVNL</sequence>
<proteinExistence type="predicted"/>
<reference evidence="3" key="1">
    <citation type="submission" date="2022-10" db="EMBL/GenBank/DDBJ databases">
        <authorList>
            <person name="Koch H."/>
        </authorList>
    </citation>
    <scope>NUCLEOTIDE SEQUENCE</scope>
    <source>
        <strain evidence="3">DNF</strain>
    </source>
</reference>
<evidence type="ECO:0000313" key="2">
    <source>
        <dbReference type="EMBL" id="CAI4032319.1"/>
    </source>
</evidence>
<protein>
    <submittedName>
        <fullName evidence="3">Uncharacterized protein</fullName>
    </submittedName>
</protein>
<dbReference type="KEGG" id="nti:DNFV4_02829"/>
<keyword evidence="4" id="KW-1185">Reference proteome</keyword>
<evidence type="ECO:0000256" key="1">
    <source>
        <dbReference type="SAM" id="MobiDB-lite"/>
    </source>
</evidence>